<evidence type="ECO:0000256" key="2">
    <source>
        <dbReference type="ARBA" id="ARBA00022516"/>
    </source>
</evidence>
<comment type="similarity">
    <text evidence="10">Belongs to the PlsY family.</text>
</comment>
<dbReference type="HAMAP" id="MF_01043">
    <property type="entry name" value="PlsY"/>
    <property type="match status" value="1"/>
</dbReference>
<gene>
    <name evidence="10 11" type="primary">plsY</name>
    <name evidence="11" type="ORF">H6G05_15305</name>
</gene>
<evidence type="ECO:0000256" key="3">
    <source>
        <dbReference type="ARBA" id="ARBA00022679"/>
    </source>
</evidence>
<comment type="subcellular location">
    <subcellularLocation>
        <location evidence="10">Cell membrane</location>
        <topology evidence="10">Multi-pass membrane protein</topology>
    </subcellularLocation>
</comment>
<feature type="transmembrane region" description="Helical" evidence="10">
    <location>
        <begin position="129"/>
        <end position="149"/>
    </location>
</feature>
<evidence type="ECO:0000256" key="6">
    <source>
        <dbReference type="ARBA" id="ARBA00023098"/>
    </source>
</evidence>
<keyword evidence="4 10" id="KW-0812">Transmembrane</keyword>
<comment type="pathway">
    <text evidence="10">Lipid metabolism; phospholipid metabolism.</text>
</comment>
<dbReference type="SMART" id="SM01207">
    <property type="entry name" value="G3P_acyltransf"/>
    <property type="match status" value="1"/>
</dbReference>
<dbReference type="PANTHER" id="PTHR30309">
    <property type="entry name" value="INNER MEMBRANE PROTEIN YGIH"/>
    <property type="match status" value="1"/>
</dbReference>
<organism evidence="11 12">
    <name type="scientific">Phormidium tenue FACHB-1050</name>
    <dbReference type="NCBI Taxonomy" id="2692857"/>
    <lineage>
        <taxon>Bacteria</taxon>
        <taxon>Bacillati</taxon>
        <taxon>Cyanobacteriota</taxon>
        <taxon>Cyanophyceae</taxon>
        <taxon>Oscillatoriophycideae</taxon>
        <taxon>Oscillatoriales</taxon>
        <taxon>Oscillatoriaceae</taxon>
        <taxon>Phormidium</taxon>
    </lineage>
</organism>
<keyword evidence="3 10" id="KW-0808">Transferase</keyword>
<dbReference type="Proteomes" id="UP000618445">
    <property type="component" value="Unassembled WGS sequence"/>
</dbReference>
<keyword evidence="5 10" id="KW-1133">Transmembrane helix</keyword>
<dbReference type="NCBIfam" id="TIGR00023">
    <property type="entry name" value="glycerol-3-phosphate 1-O-acyltransferase PlsY"/>
    <property type="match status" value="1"/>
</dbReference>
<keyword evidence="7 10" id="KW-0472">Membrane</keyword>
<evidence type="ECO:0000256" key="5">
    <source>
        <dbReference type="ARBA" id="ARBA00022989"/>
    </source>
</evidence>
<keyword evidence="11" id="KW-0012">Acyltransferase</keyword>
<evidence type="ECO:0000256" key="1">
    <source>
        <dbReference type="ARBA" id="ARBA00022475"/>
    </source>
</evidence>
<sequence length="225" mass="24651">MMELSLLILAYFIGSIPTGYLVGRSAGLDIREHGSGSTGAANVWRTIGKDKGIFVFGIDLIKGTTTILLIQSISELKTTSSPLFFNSFEANIQPQNEWFVVGAALLVILGHSYSCWIDFKGGKSVATGLGILLAFNWIVGLGAFSFWLATVVMWRTTSIGSILAAIASSSLMLCTHSPVAYKLMVCVGSLLIIYRHRSNFDRLWQGTELKINFFESDRHENISTD</sequence>
<feature type="transmembrane region" description="Helical" evidence="10">
    <location>
        <begin position="53"/>
        <end position="73"/>
    </location>
</feature>
<evidence type="ECO:0000313" key="12">
    <source>
        <dbReference type="Proteomes" id="UP000618445"/>
    </source>
</evidence>
<dbReference type="Pfam" id="PF02660">
    <property type="entry name" value="G3P_acyltransf"/>
    <property type="match status" value="1"/>
</dbReference>
<comment type="subunit">
    <text evidence="10">Probably interacts with PlsX.</text>
</comment>
<keyword evidence="1 10" id="KW-1003">Cell membrane</keyword>
<keyword evidence="6 10" id="KW-0443">Lipid metabolism</keyword>
<comment type="caution">
    <text evidence="11">The sequence shown here is derived from an EMBL/GenBank/DDBJ whole genome shotgun (WGS) entry which is preliminary data.</text>
</comment>
<dbReference type="EMBL" id="JACJQY010000025">
    <property type="protein sequence ID" value="MBD2318206.1"/>
    <property type="molecule type" value="Genomic_DNA"/>
</dbReference>
<name>A0ABR8CC77_9CYAN</name>
<evidence type="ECO:0000313" key="11">
    <source>
        <dbReference type="EMBL" id="MBD2318206.1"/>
    </source>
</evidence>
<evidence type="ECO:0000256" key="8">
    <source>
        <dbReference type="ARBA" id="ARBA00023209"/>
    </source>
</evidence>
<evidence type="ECO:0000256" key="7">
    <source>
        <dbReference type="ARBA" id="ARBA00023136"/>
    </source>
</evidence>
<dbReference type="GO" id="GO:0004366">
    <property type="term" value="F:glycerol-3-phosphate O-acyltransferase activity"/>
    <property type="evidence" value="ECO:0007669"/>
    <property type="project" value="UniProtKB-EC"/>
</dbReference>
<proteinExistence type="inferred from homology"/>
<keyword evidence="8 10" id="KW-0594">Phospholipid biosynthesis</keyword>
<evidence type="ECO:0000256" key="9">
    <source>
        <dbReference type="ARBA" id="ARBA00023264"/>
    </source>
</evidence>
<evidence type="ECO:0000256" key="10">
    <source>
        <dbReference type="HAMAP-Rule" id="MF_01043"/>
    </source>
</evidence>
<protein>
    <recommendedName>
        <fullName evidence="10">Glycerol-3-phosphate acyltransferase</fullName>
    </recommendedName>
    <alternativeName>
        <fullName evidence="10">Acyl-PO4 G3P acyltransferase</fullName>
    </alternativeName>
    <alternativeName>
        <fullName evidence="10">Acyl-phosphate--glycerol-3-phosphate acyltransferase</fullName>
    </alternativeName>
    <alternativeName>
        <fullName evidence="10">G3P acyltransferase</fullName>
        <shortName evidence="10">GPAT</shortName>
        <ecNumber evidence="10">2.3.1.275</ecNumber>
    </alternativeName>
    <alternativeName>
        <fullName evidence="10">Lysophosphatidic acid synthase</fullName>
        <shortName evidence="10">LPA synthase</shortName>
    </alternativeName>
</protein>
<comment type="function">
    <text evidence="10">Catalyzes the transfer of an acyl group from acyl-phosphate (acyl-PO(4)) to glycerol-3-phosphate (G3P) to form lysophosphatidic acid (LPA). This enzyme utilizes acyl-phosphate as fatty acyl donor, but not acyl-CoA or acyl-ACP.</text>
</comment>
<evidence type="ECO:0000256" key="4">
    <source>
        <dbReference type="ARBA" id="ARBA00022692"/>
    </source>
</evidence>
<keyword evidence="9 10" id="KW-1208">Phospholipid metabolism</keyword>
<comment type="catalytic activity">
    <reaction evidence="10">
        <text>an acyl phosphate + sn-glycerol 3-phosphate = a 1-acyl-sn-glycero-3-phosphate + phosphate</text>
        <dbReference type="Rhea" id="RHEA:34075"/>
        <dbReference type="ChEBI" id="CHEBI:43474"/>
        <dbReference type="ChEBI" id="CHEBI:57597"/>
        <dbReference type="ChEBI" id="CHEBI:57970"/>
        <dbReference type="ChEBI" id="CHEBI:59918"/>
        <dbReference type="EC" id="2.3.1.275"/>
    </reaction>
</comment>
<feature type="transmembrane region" description="Helical" evidence="10">
    <location>
        <begin position="98"/>
        <end position="117"/>
    </location>
</feature>
<keyword evidence="2 10" id="KW-0444">Lipid biosynthesis</keyword>
<keyword evidence="12" id="KW-1185">Reference proteome</keyword>
<dbReference type="EC" id="2.3.1.275" evidence="10"/>
<feature type="transmembrane region" description="Helical" evidence="10">
    <location>
        <begin position="6"/>
        <end position="23"/>
    </location>
</feature>
<dbReference type="InterPro" id="IPR003811">
    <property type="entry name" value="G3P_acylTferase_PlsY"/>
</dbReference>
<dbReference type="PANTHER" id="PTHR30309:SF0">
    <property type="entry name" value="GLYCEROL-3-PHOSPHATE ACYLTRANSFERASE-RELATED"/>
    <property type="match status" value="1"/>
</dbReference>
<reference evidence="11 12" key="1">
    <citation type="journal article" date="2020" name="ISME J.">
        <title>Comparative genomics reveals insights into cyanobacterial evolution and habitat adaptation.</title>
        <authorList>
            <person name="Chen M.Y."/>
            <person name="Teng W.K."/>
            <person name="Zhao L."/>
            <person name="Hu C.X."/>
            <person name="Zhou Y.K."/>
            <person name="Han B.P."/>
            <person name="Song L.R."/>
            <person name="Shu W.S."/>
        </authorList>
    </citation>
    <scope>NUCLEOTIDE SEQUENCE [LARGE SCALE GENOMIC DNA]</scope>
    <source>
        <strain evidence="11 12">FACHB-1050</strain>
    </source>
</reference>
<feature type="transmembrane region" description="Helical" evidence="10">
    <location>
        <begin position="161"/>
        <end position="194"/>
    </location>
</feature>
<accession>A0ABR8CC77</accession>